<dbReference type="PANTHER" id="PTHR45772:SF7">
    <property type="entry name" value="AMINO ACID ABC TRANSPORTER ATP-BINDING PROTEIN"/>
    <property type="match status" value="1"/>
</dbReference>
<keyword evidence="4 9" id="KW-0812">Transmembrane</keyword>
<evidence type="ECO:0000313" key="11">
    <source>
        <dbReference type="EMBL" id="MBK1661797.1"/>
    </source>
</evidence>
<feature type="transmembrane region" description="Helical" evidence="9">
    <location>
        <begin position="6"/>
        <end position="24"/>
    </location>
</feature>
<evidence type="ECO:0000256" key="5">
    <source>
        <dbReference type="ARBA" id="ARBA00022741"/>
    </source>
</evidence>
<evidence type="ECO:0000259" key="10">
    <source>
        <dbReference type="PROSITE" id="PS50893"/>
    </source>
</evidence>
<feature type="transmembrane region" description="Helical" evidence="9">
    <location>
        <begin position="88"/>
        <end position="110"/>
    </location>
</feature>
<evidence type="ECO:0000256" key="1">
    <source>
        <dbReference type="ARBA" id="ARBA00004651"/>
    </source>
</evidence>
<dbReference type="InterPro" id="IPR003593">
    <property type="entry name" value="AAA+_ATPase"/>
</dbReference>
<dbReference type="SUPFAM" id="SSF52540">
    <property type="entry name" value="P-loop containing nucleoside triphosphate hydrolases"/>
    <property type="match status" value="1"/>
</dbReference>
<keyword evidence="8 9" id="KW-0472">Membrane</keyword>
<dbReference type="InterPro" id="IPR003439">
    <property type="entry name" value="ABC_transporter-like_ATP-bd"/>
</dbReference>
<sequence>MIARTGGWIAAALLALAIGIFPYLGDLLDTRFPTSYELRLVMRAMILGIVVIGLNILVGFAGLVSLGQAALMGLGAHAAALLALRADWPFAACLAASVLVPALMGAVLAFPTVRVRALYLTVITIAFGFVFVNVLREWVSFTGGASGLASIPRPTLFGERLMATRAAGFNYYYLIAVCLMLALWVQWALARSRYGRAMRATAESENAARALGINVTATRTLAFAISAGLAGLGGGLFANLALFVNYETFTFSASIELLLMTILGGSGTLAGPVVGTAVLFAASQALQGLQEWQTFAYGALLALVLFLMPEGIVGGLARLRAKLAGRGAQERQTGAWPHFVPGFDALTQDRDEPGQATLITRDLTLRFGGLTAVNMVDMEVRSGTVHALIGPNGAGKSSLLNVVSGFYRASAGTVTLFGQAVKDQPPHVLARLGVARSFQNTELFGRMTVLENVLVGCHIRYQATLAETLLRLPRFLREERERLAEARLLLEVVGLTDFAGEQARNLPFGHQRRLEIARALALRPKLLLLDEPAAGLTHGEIEDLVALIRGLAARGMTVILVEHHVEMIMAVSDRVTVLDHGEVIADGPPEQVQDDRAVIEAYFGHGAPAAQATVPAQ</sequence>
<dbReference type="PROSITE" id="PS50893">
    <property type="entry name" value="ABC_TRANSPORTER_2"/>
    <property type="match status" value="1"/>
</dbReference>
<dbReference type="Pfam" id="PF02653">
    <property type="entry name" value="BPD_transp_2"/>
    <property type="match status" value="1"/>
</dbReference>
<dbReference type="InterPro" id="IPR032823">
    <property type="entry name" value="BCA_ABC_TP_C"/>
</dbReference>
<evidence type="ECO:0000256" key="2">
    <source>
        <dbReference type="ARBA" id="ARBA00022448"/>
    </source>
</evidence>
<keyword evidence="12" id="KW-1185">Reference proteome</keyword>
<dbReference type="SMART" id="SM00382">
    <property type="entry name" value="AAA"/>
    <property type="match status" value="1"/>
</dbReference>
<evidence type="ECO:0000256" key="9">
    <source>
        <dbReference type="SAM" id="Phobius"/>
    </source>
</evidence>
<evidence type="ECO:0000256" key="8">
    <source>
        <dbReference type="ARBA" id="ARBA00023136"/>
    </source>
</evidence>
<evidence type="ECO:0000256" key="4">
    <source>
        <dbReference type="ARBA" id="ARBA00022692"/>
    </source>
</evidence>
<feature type="transmembrane region" description="Helical" evidence="9">
    <location>
        <begin position="171"/>
        <end position="190"/>
    </location>
</feature>
<name>A0ABS1D4M5_9PROT</name>
<feature type="transmembrane region" description="Helical" evidence="9">
    <location>
        <begin position="294"/>
        <end position="317"/>
    </location>
</feature>
<evidence type="ECO:0000313" key="12">
    <source>
        <dbReference type="Proteomes" id="UP000697995"/>
    </source>
</evidence>
<organism evidence="11 12">
    <name type="scientific">Paracraurococcus ruber</name>
    <dbReference type="NCBI Taxonomy" id="77675"/>
    <lineage>
        <taxon>Bacteria</taxon>
        <taxon>Pseudomonadati</taxon>
        <taxon>Pseudomonadota</taxon>
        <taxon>Alphaproteobacteria</taxon>
        <taxon>Acetobacterales</taxon>
        <taxon>Roseomonadaceae</taxon>
        <taxon>Paracraurococcus</taxon>
    </lineage>
</organism>
<keyword evidence="2" id="KW-0813">Transport</keyword>
<dbReference type="PANTHER" id="PTHR45772">
    <property type="entry name" value="CONSERVED COMPONENT OF ABC TRANSPORTER FOR NATURAL AMINO ACIDS-RELATED"/>
    <property type="match status" value="1"/>
</dbReference>
<keyword evidence="5" id="KW-0547">Nucleotide-binding</keyword>
<dbReference type="Gene3D" id="3.40.50.300">
    <property type="entry name" value="P-loop containing nucleotide triphosphate hydrolases"/>
    <property type="match status" value="1"/>
</dbReference>
<dbReference type="InterPro" id="IPR051120">
    <property type="entry name" value="ABC_AA/LPS_Transport"/>
</dbReference>
<reference evidence="11 12" key="1">
    <citation type="journal article" date="2020" name="Microorganisms">
        <title>Osmotic Adaptation and Compatible Solute Biosynthesis of Phototrophic Bacteria as Revealed from Genome Analyses.</title>
        <authorList>
            <person name="Imhoff J.F."/>
            <person name="Rahn T."/>
            <person name="Kunzel S."/>
            <person name="Keller A."/>
            <person name="Neulinger S.C."/>
        </authorList>
    </citation>
    <scope>NUCLEOTIDE SEQUENCE [LARGE SCALE GENOMIC DNA]</scope>
    <source>
        <strain evidence="11 12">DSM 15382</strain>
    </source>
</reference>
<dbReference type="InterPro" id="IPR043428">
    <property type="entry name" value="LivM-like"/>
</dbReference>
<feature type="transmembrane region" description="Helical" evidence="9">
    <location>
        <begin position="117"/>
        <end position="135"/>
    </location>
</feature>
<dbReference type="EMBL" id="NRSG01000374">
    <property type="protein sequence ID" value="MBK1661797.1"/>
    <property type="molecule type" value="Genomic_DNA"/>
</dbReference>
<dbReference type="RefSeq" id="WP_133219923.1">
    <property type="nucleotide sequence ID" value="NZ_NRSG01000374.1"/>
</dbReference>
<gene>
    <name evidence="11" type="ORF">CKO45_26715</name>
</gene>
<comment type="subcellular location">
    <subcellularLocation>
        <location evidence="1">Cell membrane</location>
        <topology evidence="1">Multi-pass membrane protein</topology>
    </subcellularLocation>
</comment>
<dbReference type="Proteomes" id="UP000697995">
    <property type="component" value="Unassembled WGS sequence"/>
</dbReference>
<keyword evidence="7 9" id="KW-1133">Transmembrane helix</keyword>
<keyword evidence="6" id="KW-0067">ATP-binding</keyword>
<accession>A0ABS1D4M5</accession>
<dbReference type="CDD" id="cd06581">
    <property type="entry name" value="TM_PBP1_LivM_like"/>
    <property type="match status" value="1"/>
</dbReference>
<evidence type="ECO:0000256" key="3">
    <source>
        <dbReference type="ARBA" id="ARBA00022475"/>
    </source>
</evidence>
<comment type="caution">
    <text evidence="11">The sequence shown here is derived from an EMBL/GenBank/DDBJ whole genome shotgun (WGS) entry which is preliminary data.</text>
</comment>
<feature type="transmembrane region" description="Helical" evidence="9">
    <location>
        <begin position="258"/>
        <end position="282"/>
    </location>
</feature>
<proteinExistence type="predicted"/>
<dbReference type="InterPro" id="IPR027417">
    <property type="entry name" value="P-loop_NTPase"/>
</dbReference>
<protein>
    <recommendedName>
        <fullName evidence="10">ABC transporter domain-containing protein</fullName>
    </recommendedName>
</protein>
<dbReference type="Pfam" id="PF12399">
    <property type="entry name" value="BCA_ABC_TP_C"/>
    <property type="match status" value="1"/>
</dbReference>
<dbReference type="CDD" id="cd03219">
    <property type="entry name" value="ABC_Mj1267_LivG_branched"/>
    <property type="match status" value="1"/>
</dbReference>
<evidence type="ECO:0000256" key="7">
    <source>
        <dbReference type="ARBA" id="ARBA00022989"/>
    </source>
</evidence>
<evidence type="ECO:0000256" key="6">
    <source>
        <dbReference type="ARBA" id="ARBA00022840"/>
    </source>
</evidence>
<dbReference type="Pfam" id="PF00005">
    <property type="entry name" value="ABC_tran"/>
    <property type="match status" value="1"/>
</dbReference>
<feature type="domain" description="ABC transporter" evidence="10">
    <location>
        <begin position="358"/>
        <end position="605"/>
    </location>
</feature>
<dbReference type="InterPro" id="IPR001851">
    <property type="entry name" value="ABC_transp_permease"/>
</dbReference>
<feature type="transmembrane region" description="Helical" evidence="9">
    <location>
        <begin position="45"/>
        <end position="68"/>
    </location>
</feature>
<keyword evidence="3" id="KW-1003">Cell membrane</keyword>
<feature type="transmembrane region" description="Helical" evidence="9">
    <location>
        <begin position="221"/>
        <end position="246"/>
    </location>
</feature>